<dbReference type="EMBL" id="JARTLI010000038">
    <property type="protein sequence ID" value="MED5053036.1"/>
    <property type="molecule type" value="Genomic_DNA"/>
</dbReference>
<proteinExistence type="predicted"/>
<dbReference type="RefSeq" id="WP_275192136.1">
    <property type="nucleotide sequence ID" value="NZ_JAQOTG010000020.1"/>
</dbReference>
<keyword evidence="3" id="KW-1185">Reference proteome</keyword>
<evidence type="ECO:0000313" key="2">
    <source>
        <dbReference type="EMBL" id="MED5053036.1"/>
    </source>
</evidence>
<organism evidence="2 4">
    <name type="scientific">Anoxybacteroides rupiense</name>
    <dbReference type="NCBI Taxonomy" id="311460"/>
    <lineage>
        <taxon>Bacteria</taxon>
        <taxon>Bacillati</taxon>
        <taxon>Bacillota</taxon>
        <taxon>Bacilli</taxon>
        <taxon>Bacillales</taxon>
        <taxon>Anoxybacillaceae</taxon>
        <taxon>Anoxybacteroides</taxon>
    </lineage>
</organism>
<evidence type="ECO:0000313" key="3">
    <source>
        <dbReference type="Proteomes" id="UP001213979"/>
    </source>
</evidence>
<dbReference type="AlphaFoldDB" id="A0ABD5IYN8"/>
<gene>
    <name evidence="2" type="ORF">P9850_14635</name>
    <name evidence="1" type="ORF">PNH38_15485</name>
</gene>
<dbReference type="EMBL" id="JAQOTG010000020">
    <property type="protein sequence ID" value="MDE8565260.1"/>
    <property type="molecule type" value="Genomic_DNA"/>
</dbReference>
<reference evidence="2 4" key="2">
    <citation type="submission" date="2023-03" db="EMBL/GenBank/DDBJ databases">
        <title>Bacillus Genome Sequencing.</title>
        <authorList>
            <person name="Dunlap C."/>
        </authorList>
    </citation>
    <scope>NUCLEOTIDE SEQUENCE [LARGE SCALE GENOMIC DNA]</scope>
    <source>
        <strain evidence="2 4">NRS-38</strain>
    </source>
</reference>
<name>A0ABD5IYN8_9BACL</name>
<evidence type="ECO:0000313" key="1">
    <source>
        <dbReference type="EMBL" id="MDE8565260.1"/>
    </source>
</evidence>
<dbReference type="Proteomes" id="UP001339962">
    <property type="component" value="Unassembled WGS sequence"/>
</dbReference>
<reference evidence="1 3" key="1">
    <citation type="submission" date="2023-01" db="EMBL/GenBank/DDBJ databases">
        <title>Genome-based reclassification of Anoxybacillus geothermalis as a later heterotypic synonym of Anoxybacillus rupiensis.</title>
        <authorList>
            <person name="Inan Bektas K."/>
            <person name="Canakci S."/>
            <person name="Belduz A.A."/>
            <person name="Guler H.H."/>
        </authorList>
    </citation>
    <scope>NUCLEOTIDE SEQUENCE [LARGE SCALE GENOMIC DNA]</scope>
    <source>
        <strain evidence="1 3">DSM 17127</strain>
    </source>
</reference>
<comment type="caution">
    <text evidence="2">The sequence shown here is derived from an EMBL/GenBank/DDBJ whole genome shotgun (WGS) entry which is preliminary data.</text>
</comment>
<evidence type="ECO:0000313" key="4">
    <source>
        <dbReference type="Proteomes" id="UP001339962"/>
    </source>
</evidence>
<sequence length="46" mass="5402">MRKRTEILTQATEVHVRQVIHIEPAEMLRHPKPVCDDFAFDEIGDE</sequence>
<protein>
    <submittedName>
        <fullName evidence="2">Uncharacterized protein</fullName>
    </submittedName>
</protein>
<accession>A0ABD5IYN8</accession>
<dbReference type="Proteomes" id="UP001213979">
    <property type="component" value="Unassembled WGS sequence"/>
</dbReference>